<comment type="subcellular location">
    <subcellularLocation>
        <location evidence="1">Cytoplasm</location>
    </subcellularLocation>
</comment>
<evidence type="ECO:0000313" key="9">
    <source>
        <dbReference type="EMBL" id="SUQ38662.1"/>
    </source>
</evidence>
<dbReference type="GO" id="GO:0003677">
    <property type="term" value="F:DNA binding"/>
    <property type="evidence" value="ECO:0007669"/>
    <property type="project" value="UniProtKB-KW"/>
</dbReference>
<dbReference type="AlphaFoldDB" id="A0A380SA79"/>
<dbReference type="OrthoDB" id="9806864at2"/>
<evidence type="ECO:0000256" key="5">
    <source>
        <dbReference type="ARBA" id="ARBA00046337"/>
    </source>
</evidence>
<dbReference type="PROSITE" id="PS50995">
    <property type="entry name" value="HTH_MARR_2"/>
    <property type="match status" value="1"/>
</dbReference>
<keyword evidence="4" id="KW-0804">Transcription</keyword>
<reference evidence="9 10" key="1">
    <citation type="submission" date="2018-06" db="EMBL/GenBank/DDBJ databases">
        <authorList>
            <consortium name="Pathogen Informatics"/>
            <person name="Doyle S."/>
        </authorList>
    </citation>
    <scope>NUCLEOTIDE SEQUENCE [LARGE SCALE GENOMIC DNA]</scope>
    <source>
        <strain evidence="9 10">NCTC12195</strain>
    </source>
</reference>
<evidence type="ECO:0000256" key="7">
    <source>
        <dbReference type="ARBA" id="ARBA00047207"/>
    </source>
</evidence>
<dbReference type="Pfam" id="PF22381">
    <property type="entry name" value="Staph_reg_Sar_Rot"/>
    <property type="match status" value="1"/>
</dbReference>
<dbReference type="STRING" id="1293.SH09_12285"/>
<evidence type="ECO:0000256" key="1">
    <source>
        <dbReference type="ARBA" id="ARBA00004496"/>
    </source>
</evidence>
<keyword evidence="3" id="KW-0238">DNA-binding</keyword>
<evidence type="ECO:0000313" key="10">
    <source>
        <dbReference type="Proteomes" id="UP000255277"/>
    </source>
</evidence>
<dbReference type="GO" id="GO:0003700">
    <property type="term" value="F:DNA-binding transcription factor activity"/>
    <property type="evidence" value="ECO:0007669"/>
    <property type="project" value="InterPro"/>
</dbReference>
<sequence>MRTINFNKCDVIFISINISKENDLMVQINEVNDFLYNFYKFNKQITKNINNILKKYDITLTNYLVLLALDYEKETNIKSLAKLLDLDTGTLSPITKRLETKDLVIRNRSSSDERSIEVRLSTAGKELADNFDKISTEIKECLKISEYNNYLNLVQDLDSK</sequence>
<name>A0A380SA79_STAGA</name>
<dbReference type="GO" id="GO:0005737">
    <property type="term" value="C:cytoplasm"/>
    <property type="evidence" value="ECO:0007669"/>
    <property type="project" value="UniProtKB-SubCell"/>
</dbReference>
<evidence type="ECO:0000256" key="2">
    <source>
        <dbReference type="ARBA" id="ARBA00023015"/>
    </source>
</evidence>
<protein>
    <recommendedName>
        <fullName evidence="6">HTH-type transcriptional regulator SarZ</fullName>
    </recommendedName>
    <alternativeName>
        <fullName evidence="7">Staphylococcal accessory regulator Z</fullName>
    </alternativeName>
</protein>
<proteinExistence type="inferred from homology"/>
<dbReference type="InterPro" id="IPR055166">
    <property type="entry name" value="Transc_reg_Sar_Rot_HTH"/>
</dbReference>
<dbReference type="Gene3D" id="1.10.10.10">
    <property type="entry name" value="Winged helix-like DNA-binding domain superfamily/Winged helix DNA-binding domain"/>
    <property type="match status" value="1"/>
</dbReference>
<dbReference type="PANTHER" id="PTHR42756">
    <property type="entry name" value="TRANSCRIPTIONAL REGULATOR, MARR"/>
    <property type="match status" value="1"/>
</dbReference>
<organism evidence="9 10">
    <name type="scientific">Staphylococcus gallinarum</name>
    <dbReference type="NCBI Taxonomy" id="1293"/>
    <lineage>
        <taxon>Bacteria</taxon>
        <taxon>Bacillati</taxon>
        <taxon>Bacillota</taxon>
        <taxon>Bacilli</taxon>
        <taxon>Bacillales</taxon>
        <taxon>Staphylococcaceae</taxon>
        <taxon>Staphylococcus</taxon>
    </lineage>
</organism>
<evidence type="ECO:0000256" key="6">
    <source>
        <dbReference type="ARBA" id="ARBA00047188"/>
    </source>
</evidence>
<dbReference type="EMBL" id="UHDK01000004">
    <property type="protein sequence ID" value="SUQ38662.1"/>
    <property type="molecule type" value="Genomic_DNA"/>
</dbReference>
<dbReference type="PANTHER" id="PTHR42756:SF1">
    <property type="entry name" value="TRANSCRIPTIONAL REPRESSOR OF EMRAB OPERON"/>
    <property type="match status" value="1"/>
</dbReference>
<accession>A0A380SA79</accession>
<feature type="domain" description="HTH marR-type" evidence="8">
    <location>
        <begin position="31"/>
        <end position="159"/>
    </location>
</feature>
<dbReference type="SUPFAM" id="SSF46785">
    <property type="entry name" value="Winged helix' DNA-binding domain"/>
    <property type="match status" value="1"/>
</dbReference>
<keyword evidence="2" id="KW-0805">Transcription regulation</keyword>
<gene>
    <name evidence="9" type="primary">sarZ_2</name>
    <name evidence="9" type="ORF">NCTC12195_05039</name>
</gene>
<evidence type="ECO:0000256" key="3">
    <source>
        <dbReference type="ARBA" id="ARBA00023125"/>
    </source>
</evidence>
<dbReference type="InterPro" id="IPR036390">
    <property type="entry name" value="WH_DNA-bd_sf"/>
</dbReference>
<dbReference type="Proteomes" id="UP000255277">
    <property type="component" value="Unassembled WGS sequence"/>
</dbReference>
<evidence type="ECO:0000256" key="4">
    <source>
        <dbReference type="ARBA" id="ARBA00023163"/>
    </source>
</evidence>
<dbReference type="InterPro" id="IPR036388">
    <property type="entry name" value="WH-like_DNA-bd_sf"/>
</dbReference>
<dbReference type="SMART" id="SM00347">
    <property type="entry name" value="HTH_MARR"/>
    <property type="match status" value="1"/>
</dbReference>
<comment type="similarity">
    <text evidence="5">Belongs to the SarZ family.</text>
</comment>
<dbReference type="InterPro" id="IPR000835">
    <property type="entry name" value="HTH_MarR-typ"/>
</dbReference>
<evidence type="ECO:0000259" key="8">
    <source>
        <dbReference type="PROSITE" id="PS50995"/>
    </source>
</evidence>